<dbReference type="EMBL" id="WSFO01000005">
    <property type="protein sequence ID" value="KAE9630130.1"/>
    <property type="molecule type" value="Genomic_DNA"/>
</dbReference>
<dbReference type="PANTHER" id="PTHR41248">
    <property type="entry name" value="NORD PROTEIN"/>
    <property type="match status" value="1"/>
</dbReference>
<evidence type="ECO:0000256" key="1">
    <source>
        <dbReference type="SAM" id="MobiDB-lite"/>
    </source>
</evidence>
<organism evidence="3 4">
    <name type="scientific">Parasedimentitalea maritima</name>
    <dbReference type="NCBI Taxonomy" id="2578117"/>
    <lineage>
        <taxon>Bacteria</taxon>
        <taxon>Pseudomonadati</taxon>
        <taxon>Pseudomonadota</taxon>
        <taxon>Alphaproteobacteria</taxon>
        <taxon>Rhodobacterales</taxon>
        <taxon>Paracoccaceae</taxon>
        <taxon>Parasedimentitalea</taxon>
    </lineage>
</organism>
<dbReference type="RefSeq" id="WP_158979389.1">
    <property type="nucleotide sequence ID" value="NZ_WSFO01000005.1"/>
</dbReference>
<dbReference type="PANTHER" id="PTHR41248:SF1">
    <property type="entry name" value="NORD PROTEIN"/>
    <property type="match status" value="1"/>
</dbReference>
<dbReference type="Proteomes" id="UP000441586">
    <property type="component" value="Unassembled WGS sequence"/>
</dbReference>
<dbReference type="InterPro" id="IPR002035">
    <property type="entry name" value="VWF_A"/>
</dbReference>
<dbReference type="Pfam" id="PF00092">
    <property type="entry name" value="VWA"/>
    <property type="match status" value="1"/>
</dbReference>
<feature type="region of interest" description="Disordered" evidence="1">
    <location>
        <begin position="294"/>
        <end position="314"/>
    </location>
</feature>
<proteinExistence type="predicted"/>
<evidence type="ECO:0000313" key="4">
    <source>
        <dbReference type="Proteomes" id="UP000441586"/>
    </source>
</evidence>
<evidence type="ECO:0000259" key="2">
    <source>
        <dbReference type="PROSITE" id="PS50234"/>
    </source>
</evidence>
<dbReference type="InterPro" id="IPR051928">
    <property type="entry name" value="NorD/CobT"/>
</dbReference>
<dbReference type="CDD" id="cd01454">
    <property type="entry name" value="vWA_norD_type"/>
    <property type="match status" value="1"/>
</dbReference>
<comment type="caution">
    <text evidence="3">The sequence shown here is derived from an EMBL/GenBank/DDBJ whole genome shotgun (WGS) entry which is preliminary data.</text>
</comment>
<gene>
    <name evidence="3" type="ORF">GP644_10655</name>
</gene>
<reference evidence="3 4" key="1">
    <citation type="submission" date="2019-12" db="EMBL/GenBank/DDBJ databases">
        <authorList>
            <person name="Zhang Y.-J."/>
        </authorList>
    </citation>
    <scope>NUCLEOTIDE SEQUENCE [LARGE SCALE GENOMIC DNA]</scope>
    <source>
        <strain evidence="3 4">H18S-6</strain>
    </source>
</reference>
<dbReference type="SMART" id="SM00327">
    <property type="entry name" value="VWA"/>
    <property type="match status" value="1"/>
</dbReference>
<dbReference type="SUPFAM" id="SSF53300">
    <property type="entry name" value="vWA-like"/>
    <property type="match status" value="1"/>
</dbReference>
<feature type="region of interest" description="Disordered" evidence="1">
    <location>
        <begin position="234"/>
        <end position="257"/>
    </location>
</feature>
<name>A0A6A4RH34_9RHOB</name>
<dbReference type="InterPro" id="IPR036465">
    <property type="entry name" value="vWFA_dom_sf"/>
</dbReference>
<accession>A0A6A4RH34</accession>
<evidence type="ECO:0000313" key="3">
    <source>
        <dbReference type="EMBL" id="KAE9630130.1"/>
    </source>
</evidence>
<protein>
    <submittedName>
        <fullName evidence="3">VWA domain-containing protein</fullName>
    </submittedName>
</protein>
<dbReference type="Gene3D" id="3.40.50.410">
    <property type="entry name" value="von Willebrand factor, type A domain"/>
    <property type="match status" value="1"/>
</dbReference>
<dbReference type="PROSITE" id="PS50234">
    <property type="entry name" value="VWFA"/>
    <property type="match status" value="1"/>
</dbReference>
<feature type="domain" description="VWFA" evidence="2">
    <location>
        <begin position="444"/>
        <end position="634"/>
    </location>
</feature>
<sequence>MDLSPLDLMEPEETVGNLWHDYASGIGAAPSFPSAAVNLAQVRPSLAVLFRALDGAPGVELGDAPDLPVTHRRAARHKLGTGGDTVAQATFDGERLRLPPVMDLFPQFALNRAAYFWLAALAAKTDMSQIYLPDPKISLQDFDRAQIHANVLAAARAFATCPGLREAYASLCRHTLQMRPRLRLPTAEANIERLVSNQLSGQAGDPELSPEARSYLSFAPVPIWLRFLKPGAGDTAQADPDEAAPPPPTAGVTKRKLGFRRDLDQANRKDSFIIHRFESILSWVESMNLNRSVDDDDDEHAQKAADDQDNITLTKNDRRAATRLRLHLDLSPADAEHEKLAGEFIYPEWNHRARSYMDGHCRVLEADAKQDPEAEAFIPNPQHTKMVRRQFEALRPKRILRPRQMDGTELDLDAVIASRVDLKATGETSDRIYISSRQIERDLAVAFLVDTSRSTEAAVGDTCVNDVARDALAAMAAGIDVAGDRLGIWGFSSLRRDRVFLTKCKGFDDPMSQRITDNICSLRPSHYTRLGAAIRHTSEMLAKETATRKLLIVLTDGKPNDLDHYEGQHGIEDSHMAVREARRVGISLHGVIIDEDGQDWFARIFGRGGFTLLPHPQRLANALPDIYRTLTLET</sequence>
<dbReference type="AlphaFoldDB" id="A0A6A4RH34"/>